<dbReference type="PANTHER" id="PTHR20858">
    <property type="entry name" value="PHOSPHOMETHYLPYRIMIDINE KINASE"/>
    <property type="match status" value="1"/>
</dbReference>
<name>A0AAD4QLV8_9AGAM</name>
<dbReference type="SUPFAM" id="SSF48613">
    <property type="entry name" value="Heme oxygenase-like"/>
    <property type="match status" value="1"/>
</dbReference>
<dbReference type="Proteomes" id="UP001203297">
    <property type="component" value="Unassembled WGS sequence"/>
</dbReference>
<feature type="domain" description="Thiaminase-2/PQQC" evidence="1">
    <location>
        <begin position="379"/>
        <end position="589"/>
    </location>
</feature>
<evidence type="ECO:0000313" key="4">
    <source>
        <dbReference type="Proteomes" id="UP001203297"/>
    </source>
</evidence>
<dbReference type="CDD" id="cd19367">
    <property type="entry name" value="TenA_C_ScTHI20-like"/>
    <property type="match status" value="1"/>
</dbReference>
<organism evidence="3 4">
    <name type="scientific">Multifurca ochricompacta</name>
    <dbReference type="NCBI Taxonomy" id="376703"/>
    <lineage>
        <taxon>Eukaryota</taxon>
        <taxon>Fungi</taxon>
        <taxon>Dikarya</taxon>
        <taxon>Basidiomycota</taxon>
        <taxon>Agaricomycotina</taxon>
        <taxon>Agaricomycetes</taxon>
        <taxon>Russulales</taxon>
        <taxon>Russulaceae</taxon>
        <taxon>Multifurca</taxon>
    </lineage>
</organism>
<reference evidence="3" key="1">
    <citation type="journal article" date="2022" name="New Phytol.">
        <title>Evolutionary transition to the ectomycorrhizal habit in the genomes of a hyperdiverse lineage of mushroom-forming fungi.</title>
        <authorList>
            <person name="Looney B."/>
            <person name="Miyauchi S."/>
            <person name="Morin E."/>
            <person name="Drula E."/>
            <person name="Courty P.E."/>
            <person name="Kohler A."/>
            <person name="Kuo A."/>
            <person name="LaButti K."/>
            <person name="Pangilinan J."/>
            <person name="Lipzen A."/>
            <person name="Riley R."/>
            <person name="Andreopoulos W."/>
            <person name="He G."/>
            <person name="Johnson J."/>
            <person name="Nolan M."/>
            <person name="Tritt A."/>
            <person name="Barry K.W."/>
            <person name="Grigoriev I.V."/>
            <person name="Nagy L.G."/>
            <person name="Hibbett D."/>
            <person name="Henrissat B."/>
            <person name="Matheny P.B."/>
            <person name="Labbe J."/>
            <person name="Martin F.M."/>
        </authorList>
    </citation>
    <scope>NUCLEOTIDE SEQUENCE</scope>
    <source>
        <strain evidence="3">BPL690</strain>
    </source>
</reference>
<dbReference type="NCBIfam" id="TIGR00097">
    <property type="entry name" value="HMP-P_kinase"/>
    <property type="match status" value="1"/>
</dbReference>
<dbReference type="SUPFAM" id="SSF53613">
    <property type="entry name" value="Ribokinase-like"/>
    <property type="match status" value="1"/>
</dbReference>
<protein>
    <submittedName>
        <fullName evidence="3">Ribokinase-like protein</fullName>
    </submittedName>
</protein>
<dbReference type="EMBL" id="WTXG01000009">
    <property type="protein sequence ID" value="KAI0303297.1"/>
    <property type="molecule type" value="Genomic_DNA"/>
</dbReference>
<dbReference type="Pfam" id="PF08543">
    <property type="entry name" value="Phos_pyr_kin"/>
    <property type="match status" value="2"/>
</dbReference>
<dbReference type="PANTHER" id="PTHR20858:SF17">
    <property type="entry name" value="HYDROXYMETHYLPYRIMIDINE_PHOSPHOMETHYLPYRIMIDINE KINASE THI20-RELATED"/>
    <property type="match status" value="1"/>
</dbReference>
<feature type="domain" description="Pyridoxamine kinase/Phosphomethylpyrimidine kinase" evidence="2">
    <location>
        <begin position="22"/>
        <end position="213"/>
    </location>
</feature>
<evidence type="ECO:0000313" key="3">
    <source>
        <dbReference type="EMBL" id="KAI0303297.1"/>
    </source>
</evidence>
<dbReference type="GO" id="GO:0008902">
    <property type="term" value="F:hydroxymethylpyrimidine kinase activity"/>
    <property type="evidence" value="ECO:0007669"/>
    <property type="project" value="TreeGrafter"/>
</dbReference>
<dbReference type="Gene3D" id="3.40.1190.20">
    <property type="match status" value="1"/>
</dbReference>
<keyword evidence="4" id="KW-1185">Reference proteome</keyword>
<sequence>MYPFTADIGNPPPAVLTIAGSDSGGGAGIQADLKTFTALECYGTSVITALTAQNTTGVQALHHVPPSFVEQQLRSVLDDIDIAAIKTGMLANSDVVRAVARTLTSLARPLPPLVVDPVCVSTSGHTLLDSEALGTLIEELFPLSTLLTPNTAEARMILQLIKQKRKSHAGEVPPITSIVDALRAARELCALGPCAVLLKGGHMSPGGVRLADVKAAVAAEDVHAVDYDGLVLPDANMEILFYAAQDPAMHDVPLVVDVLCERGVQPEGEDEGEGKKWIFTLFVRPYLDSSSTHGTGCTLSAALTCALARGEPLVEAVKLATMYTHHGIATAFPVGNGNGNSHGPLNHMHQLLPRVLNKRVPTPRDPFPFVRMLIHSNMDMWKQYVQHEFVRQLGKGTLSRERFLHFIKQDYHYLEYYARANGLIAAKSSEYADFAAAAQTVLAIVQERKMHVSFCSQWDINIAELERTPESPACTAYGAYIMDVGLQGDAASLLIALAACLLGYGEVGLWLSREAKRPQSWVKIEGNPYRKWIESYFGGDYQDAVVAGIERLEALVIRNPPNAKTLELWKAIWDRCTRLEKGFWDMAMDLS</sequence>
<dbReference type="InterPro" id="IPR004399">
    <property type="entry name" value="HMP/HMP-P_kinase_dom"/>
</dbReference>
<dbReference type="GO" id="GO:0005829">
    <property type="term" value="C:cytosol"/>
    <property type="evidence" value="ECO:0007669"/>
    <property type="project" value="TreeGrafter"/>
</dbReference>
<dbReference type="Pfam" id="PF03070">
    <property type="entry name" value="TENA_THI-4"/>
    <property type="match status" value="1"/>
</dbReference>
<evidence type="ECO:0000259" key="1">
    <source>
        <dbReference type="Pfam" id="PF03070"/>
    </source>
</evidence>
<dbReference type="InterPro" id="IPR029056">
    <property type="entry name" value="Ribokinase-like"/>
</dbReference>
<feature type="domain" description="Pyridoxamine kinase/Phosphomethylpyrimidine kinase" evidence="2">
    <location>
        <begin position="280"/>
        <end position="340"/>
    </location>
</feature>
<proteinExistence type="predicted"/>
<dbReference type="AlphaFoldDB" id="A0AAD4QLV8"/>
<evidence type="ECO:0000259" key="2">
    <source>
        <dbReference type="Pfam" id="PF08543"/>
    </source>
</evidence>
<gene>
    <name evidence="3" type="ORF">B0F90DRAFT_1809546</name>
</gene>
<dbReference type="GO" id="GO:0009228">
    <property type="term" value="P:thiamine biosynthetic process"/>
    <property type="evidence" value="ECO:0007669"/>
    <property type="project" value="InterPro"/>
</dbReference>
<accession>A0AAD4QLV8</accession>
<dbReference type="Gene3D" id="1.20.910.10">
    <property type="entry name" value="Heme oxygenase-like"/>
    <property type="match status" value="1"/>
</dbReference>
<dbReference type="CDD" id="cd01169">
    <property type="entry name" value="HMPP_kinase"/>
    <property type="match status" value="1"/>
</dbReference>
<comment type="caution">
    <text evidence="3">The sequence shown here is derived from an EMBL/GenBank/DDBJ whole genome shotgun (WGS) entry which is preliminary data.</text>
</comment>
<dbReference type="InterPro" id="IPR016084">
    <property type="entry name" value="Haem_Oase-like_multi-hlx"/>
</dbReference>
<dbReference type="InterPro" id="IPR004305">
    <property type="entry name" value="Thiaminase-2/PQQC"/>
</dbReference>
<dbReference type="GO" id="GO:0008972">
    <property type="term" value="F:phosphomethylpyrimidine kinase activity"/>
    <property type="evidence" value="ECO:0007669"/>
    <property type="project" value="InterPro"/>
</dbReference>
<dbReference type="InterPro" id="IPR013749">
    <property type="entry name" value="PM/HMP-P_kinase-1"/>
</dbReference>